<dbReference type="Pfam" id="PF00874">
    <property type="entry name" value="PRD"/>
    <property type="match status" value="2"/>
</dbReference>
<protein>
    <submittedName>
        <fullName evidence="3">Transcriptional regulator</fullName>
    </submittedName>
</protein>
<feature type="domain" description="PRD" evidence="2">
    <location>
        <begin position="172"/>
        <end position="274"/>
    </location>
</feature>
<dbReference type="Gene3D" id="2.30.24.10">
    <property type="entry name" value="CAT RNA-binding domain"/>
    <property type="match status" value="1"/>
</dbReference>
<organism evidence="3">
    <name type="scientific">Enterococcus faecium</name>
    <name type="common">Streptococcus faecium</name>
    <dbReference type="NCBI Taxonomy" id="1352"/>
    <lineage>
        <taxon>Bacteria</taxon>
        <taxon>Bacillati</taxon>
        <taxon>Bacillota</taxon>
        <taxon>Bacilli</taxon>
        <taxon>Lactobacillales</taxon>
        <taxon>Enterococcaceae</taxon>
        <taxon>Enterococcus</taxon>
    </lineage>
</organism>
<dbReference type="SUPFAM" id="SSF63520">
    <property type="entry name" value="PTS-regulatory domain, PRD"/>
    <property type="match status" value="2"/>
</dbReference>
<feature type="domain" description="PRD" evidence="2">
    <location>
        <begin position="64"/>
        <end position="169"/>
    </location>
</feature>
<gene>
    <name evidence="3" type="ORF">pEfm12493_069</name>
</gene>
<evidence type="ECO:0000313" key="3">
    <source>
        <dbReference type="EMBL" id="AJY53553.1"/>
    </source>
</evidence>
<dbReference type="EMBL" id="KP342511">
    <property type="protein sequence ID" value="AJY53553.1"/>
    <property type="molecule type" value="Genomic_DNA"/>
</dbReference>
<dbReference type="PANTHER" id="PTHR30185:SF15">
    <property type="entry name" value="CRYPTIC BETA-GLUCOSIDE BGL OPERON ANTITERMINATOR"/>
    <property type="match status" value="1"/>
</dbReference>
<dbReference type="PANTHER" id="PTHR30185">
    <property type="entry name" value="CRYPTIC BETA-GLUCOSIDE BGL OPERON ANTITERMINATOR"/>
    <property type="match status" value="1"/>
</dbReference>
<proteinExistence type="predicted"/>
<keyword evidence="3" id="KW-0614">Plasmid</keyword>
<name>A0A0D5MAP0_ENTFC</name>
<dbReference type="AlphaFoldDB" id="A0A0D5MAP0"/>
<dbReference type="SMART" id="SM01061">
    <property type="entry name" value="CAT_RBD"/>
    <property type="match status" value="1"/>
</dbReference>
<sequence length="274" mass="32079">MKIKKILNNNAILVGEKGKDYIWIGTGLGFKMKPGLEADESKIEKIFVMRENFPYQRLERVVTSIPIEYFLLADEIIQLAEEKLECNLSETLYVSLTDHLFHTIKLYRQGFAVPNRLFWEIKKSYSKEFAVGEYALKLVEENMKVTLGIEEAGNIAMHLINAQISKNNEHFMDAGELIKKVHDITTIIRLKNKVTINEESLVYDRFVTHLRFFFQRFNNAKVKSKKNLLLVNVKEQYYQAFQTMKIVEEYLGTTLNDDEQLYLTLHIQKLIEND</sequence>
<dbReference type="InterPro" id="IPR036634">
    <property type="entry name" value="PRD_sf"/>
</dbReference>
<dbReference type="Pfam" id="PF03123">
    <property type="entry name" value="CAT_RBD"/>
    <property type="match status" value="1"/>
</dbReference>
<dbReference type="InterPro" id="IPR036650">
    <property type="entry name" value="CAT_RNA-bd_dom_sf"/>
</dbReference>
<reference evidence="3" key="1">
    <citation type="journal article" date="2015" name="J. Antimicrob. Chemother.">
        <title>Vancomycin-resistant Enterococcus faecium harbouring vanN in Canada: a case and complete sequence of pEfm12493 harbouring the vanN operon.</title>
        <authorList>
            <person name="Boyd D.A."/>
            <person name="Levesque S."/>
            <person name="Picard A.C."/>
            <person name="Golding G.R."/>
        </authorList>
    </citation>
    <scope>NUCLEOTIDE SEQUENCE</scope>
    <source>
        <strain evidence="3">N12-493</strain>
        <plasmid evidence="3">pEfm12493</plasmid>
    </source>
</reference>
<keyword evidence="1" id="KW-0677">Repeat</keyword>
<evidence type="ECO:0000259" key="2">
    <source>
        <dbReference type="PROSITE" id="PS51372"/>
    </source>
</evidence>
<geneLocation type="plasmid" evidence="3">
    <name>pEfm12493</name>
</geneLocation>
<accession>A0A0D5MAP0</accession>
<dbReference type="GO" id="GO:0003723">
    <property type="term" value="F:RNA binding"/>
    <property type="evidence" value="ECO:0007669"/>
    <property type="project" value="InterPro"/>
</dbReference>
<dbReference type="InterPro" id="IPR050661">
    <property type="entry name" value="BglG_antiterminators"/>
</dbReference>
<dbReference type="Gene3D" id="1.10.1790.10">
    <property type="entry name" value="PRD domain"/>
    <property type="match status" value="2"/>
</dbReference>
<dbReference type="InterPro" id="IPR011608">
    <property type="entry name" value="PRD"/>
</dbReference>
<dbReference type="RefSeq" id="WP_172686625.1">
    <property type="nucleotide sequence ID" value="NZ_KP342511.1"/>
</dbReference>
<dbReference type="PROSITE" id="PS51372">
    <property type="entry name" value="PRD_2"/>
    <property type="match status" value="2"/>
</dbReference>
<dbReference type="InterPro" id="IPR004341">
    <property type="entry name" value="CAT_RNA-bd_dom"/>
</dbReference>
<evidence type="ECO:0000256" key="1">
    <source>
        <dbReference type="ARBA" id="ARBA00022737"/>
    </source>
</evidence>
<dbReference type="GO" id="GO:0006355">
    <property type="term" value="P:regulation of DNA-templated transcription"/>
    <property type="evidence" value="ECO:0007669"/>
    <property type="project" value="InterPro"/>
</dbReference>
<dbReference type="SUPFAM" id="SSF50151">
    <property type="entry name" value="SacY-like RNA-binding domain"/>
    <property type="match status" value="1"/>
</dbReference>